<dbReference type="Pfam" id="PF19078">
    <property type="entry name" value="Big_12"/>
    <property type="match status" value="1"/>
</dbReference>
<evidence type="ECO:0000259" key="2">
    <source>
        <dbReference type="Pfam" id="PF19078"/>
    </source>
</evidence>
<evidence type="ECO:0000313" key="3">
    <source>
        <dbReference type="EMBL" id="MBB6562293.1"/>
    </source>
</evidence>
<feature type="compositionally biased region" description="Low complexity" evidence="1">
    <location>
        <begin position="479"/>
        <end position="488"/>
    </location>
</feature>
<dbReference type="PANTHER" id="PTHR46682:SF1">
    <property type="entry name" value="ADHESION G-PROTEIN COUPLED RECEPTOR V1"/>
    <property type="match status" value="1"/>
</dbReference>
<dbReference type="PROSITE" id="PS00018">
    <property type="entry name" value="EF_HAND_1"/>
    <property type="match status" value="1"/>
</dbReference>
<evidence type="ECO:0000313" key="4">
    <source>
        <dbReference type="Proteomes" id="UP000575083"/>
    </source>
</evidence>
<name>A0A7X0PHZ7_9BURK</name>
<dbReference type="InterPro" id="IPR038081">
    <property type="entry name" value="CalX-like_sf"/>
</dbReference>
<dbReference type="InterPro" id="IPR026919">
    <property type="entry name" value="ADGRV1"/>
</dbReference>
<dbReference type="GO" id="GO:0016788">
    <property type="term" value="F:hydrolase activity, acting on ester bonds"/>
    <property type="evidence" value="ECO:0007669"/>
    <property type="project" value="UniProtKB-ARBA"/>
</dbReference>
<dbReference type="EMBL" id="JACHLK010000012">
    <property type="protein sequence ID" value="MBB6562293.1"/>
    <property type="molecule type" value="Genomic_DNA"/>
</dbReference>
<organism evidence="3 4">
    <name type="scientific">Acidovorax soli</name>
    <dbReference type="NCBI Taxonomy" id="592050"/>
    <lineage>
        <taxon>Bacteria</taxon>
        <taxon>Pseudomonadati</taxon>
        <taxon>Pseudomonadota</taxon>
        <taxon>Betaproteobacteria</taxon>
        <taxon>Burkholderiales</taxon>
        <taxon>Comamonadaceae</taxon>
        <taxon>Acidovorax</taxon>
    </lineage>
</organism>
<dbReference type="Gene3D" id="3.40.50.1110">
    <property type="entry name" value="SGNH hydrolase"/>
    <property type="match status" value="2"/>
</dbReference>
<dbReference type="InterPro" id="IPR036514">
    <property type="entry name" value="SGNH_hydro_sf"/>
</dbReference>
<dbReference type="NCBIfam" id="TIGR01965">
    <property type="entry name" value="VCBS_repeat"/>
    <property type="match status" value="1"/>
</dbReference>
<dbReference type="RefSeq" id="WP_184862152.1">
    <property type="nucleotide sequence ID" value="NZ_JACHLK010000012.1"/>
</dbReference>
<feature type="domain" description="Bacterial Ig-like" evidence="2">
    <location>
        <begin position="510"/>
        <end position="604"/>
    </location>
</feature>
<dbReference type="InterPro" id="IPR044048">
    <property type="entry name" value="Big_12"/>
</dbReference>
<proteinExistence type="predicted"/>
<feature type="compositionally biased region" description="Gly residues" evidence="1">
    <location>
        <begin position="495"/>
        <end position="505"/>
    </location>
</feature>
<keyword evidence="4" id="KW-1185">Reference proteome</keyword>
<dbReference type="GO" id="GO:0016020">
    <property type="term" value="C:membrane"/>
    <property type="evidence" value="ECO:0007669"/>
    <property type="project" value="InterPro"/>
</dbReference>
<dbReference type="SUPFAM" id="SSF141072">
    <property type="entry name" value="CalX-like"/>
    <property type="match status" value="2"/>
</dbReference>
<dbReference type="GO" id="GO:0004930">
    <property type="term" value="F:G protein-coupled receptor activity"/>
    <property type="evidence" value="ECO:0007669"/>
    <property type="project" value="InterPro"/>
</dbReference>
<gene>
    <name evidence="3" type="ORF">HNP48_005003</name>
</gene>
<sequence length="1392" mass="138307">MSTPNASHVLQQIFILATGHAAPAGLLSEFEAVVAADGHYGRVAAAFEAAMGQPAASRGVGGTIQQLALNGLGVVLSADDGLAIARVAQEQGLTTWAKLMDFLVNADTGIYTALDHRAEAANAFNSALASQNKGALFSGDGVGTAVHTLLQGIGASDASAAAGISGVQALAARLSAAGIQGHVADGYVKGATVFADTNGNHQLDAGEWSATTDAAGGFTLPANVQGTLVATGGTDLLTNKAFKGMLTAPAGSTVVNPLTTLVQALMDKGGATTTVEQATALLAKALGLPAGVNLLSYDPLAVLASSSASAADKAVALGYQKVAVALVNVIGIGAAALDAAEAKAAQPGVATPHAGQPGAAAGTLIASLVDAIASAAGGASGVANLSDAAFLRTLVADAAGDYGLRLDSTSLDQISRVVDAANDATSAASTVAVLGQVAAAASDAAGSVATGNFQAAANGYTGAAFTAAVQQQAVGELAPGVSAGQGSSPPAPPASGGGDTGGGATPGPVDTQAPTLAITSSAAALKAGGTATITFTFSEDPGASFTAADITTTGGTLGALSGTGLVRTATFTATASANLDTGGHIAVAKDSYSDAAGNKGAAAAVDIATVFNPVLFVGNSATFARIDPAMSYNTYDAATNPFGVHDLTSPANGGTFTNLTGANLYEPHPWGGVAGLFDKFADQVGLGYDVSLSTRNAATLKGHYLNSSAAGWDMRGNIASQKWELVVLQDQTDEPLPSGSGTITFAAGSATANLVITPTADGAKEYDETLALKLAASASNYRVGTSSAVGTTILNDDPTAPATNPALATVTLAASPGQVTEDGTANLVFTFTRTGPTTSDLTVTFTAFRDGSTSPSVSTTVNASQDLEMYNTASGAFSSAGGAGTSPYRFTSGNGFASSSDTGAPTTTGSVSFTSNTGTIVIKAGQTSASITLDPHADSTVEADEAIRLTLTHPATGTDYNLGTLGAVSGTIVNDDFAAGTDTSLPNITLGLSSAAGVYENAGQNLVYTFTRSGDTSAALTVNFTADGTATYFAADPAKSDFGISANATLTTTSGANADIGEFQKYATAIENFVHTGAADTTTQPGTTIAGNPNADASTDMYLYATWARPDMVAGAYDMLTSRTLNAAGAYEGSGAISQSDTQATAYYLSLEGMTTDLQNAYANLAAVNPDFKGVAPVGTAFMTAVQNGLAIRDPYTEAGGSSVTGGGKVNLWHDDNLHASKYGSYLSGLVLFETLTGLDARSLGAGDKVASDLGIDAATAVALQKVASATLGFDQSYQWSSPGKVADLGGSNATATLATAGGFSFADPAFAAHTVSVTPTAGALGTLTAQLRSDGHTGQVNWLYTVGNQTIDPLLTAGQQRHDQFTVTLDDGHGHVSTRLVDITLVGTAVI</sequence>
<comment type="caution">
    <text evidence="3">The sequence shown here is derived from an EMBL/GenBank/DDBJ whole genome shotgun (WGS) entry which is preliminary data.</text>
</comment>
<dbReference type="InterPro" id="IPR010221">
    <property type="entry name" value="VCBS_dom"/>
</dbReference>
<feature type="region of interest" description="Disordered" evidence="1">
    <location>
        <begin position="479"/>
        <end position="513"/>
    </location>
</feature>
<dbReference type="InterPro" id="IPR018247">
    <property type="entry name" value="EF_Hand_1_Ca_BS"/>
</dbReference>
<accession>A0A7X0PHZ7</accession>
<dbReference type="PANTHER" id="PTHR46682">
    <property type="entry name" value="ADHESION G-PROTEIN COUPLED RECEPTOR V1"/>
    <property type="match status" value="1"/>
</dbReference>
<dbReference type="Proteomes" id="UP000575083">
    <property type="component" value="Unassembled WGS sequence"/>
</dbReference>
<protein>
    <submittedName>
        <fullName evidence="3">VCBS repeat-containing protein</fullName>
    </submittedName>
</protein>
<reference evidence="3 4" key="1">
    <citation type="submission" date="2020-08" db="EMBL/GenBank/DDBJ databases">
        <title>Functional genomics of gut bacteria from endangered species of beetles.</title>
        <authorList>
            <person name="Carlos-Shanley C."/>
        </authorList>
    </citation>
    <scope>NUCLEOTIDE SEQUENCE [LARGE SCALE GENOMIC DNA]</scope>
    <source>
        <strain evidence="3 4">S00198</strain>
    </source>
</reference>
<evidence type="ECO:0000256" key="1">
    <source>
        <dbReference type="SAM" id="MobiDB-lite"/>
    </source>
</evidence>
<dbReference type="Gene3D" id="2.60.40.2030">
    <property type="match status" value="1"/>
</dbReference>